<proteinExistence type="inferred from homology"/>
<gene>
    <name evidence="9" type="ORF">Sango_2251600</name>
</gene>
<feature type="domain" description="HTH myb-type" evidence="8">
    <location>
        <begin position="23"/>
        <end position="83"/>
    </location>
</feature>
<sequence>MERLYGGGGGGGAGGSGGVVMTRDPKPRLRWTADLHDRFVDAVTKLGGPDKATPKSVLRVMGLKGLTLYHLKSHLQKYRLGQQQAKKQNAFEHSKEHSENSYGHHNMHVASTSANSSSMNSEQGEIPIAEALRCQIEVQKRLQEQLEKPKGSTWQLEKAQQSLSASMNHPESLESTKAQLTDFNLALSSFMQTINGDERNGNVTDRAILQNIDGKVPESDYSAEAQEIQDIKLKLQGPSVDFDLNTRSSYDFIGVNGSVFEAKPLTNR</sequence>
<evidence type="ECO:0000313" key="10">
    <source>
        <dbReference type="Proteomes" id="UP001289374"/>
    </source>
</evidence>
<dbReference type="InterPro" id="IPR001005">
    <property type="entry name" value="SANT/Myb"/>
</dbReference>
<dbReference type="Pfam" id="PF14379">
    <property type="entry name" value="Myb_CC_LHEQLE"/>
    <property type="match status" value="1"/>
</dbReference>
<evidence type="ECO:0000259" key="8">
    <source>
        <dbReference type="PROSITE" id="PS51294"/>
    </source>
</evidence>
<comment type="similarity">
    <text evidence="2">Belongs to the MYB-CC family.</text>
</comment>
<dbReference type="GO" id="GO:0003700">
    <property type="term" value="F:DNA-binding transcription factor activity"/>
    <property type="evidence" value="ECO:0007669"/>
    <property type="project" value="InterPro"/>
</dbReference>
<dbReference type="InterPro" id="IPR046955">
    <property type="entry name" value="PHR1-like"/>
</dbReference>
<dbReference type="Pfam" id="PF00249">
    <property type="entry name" value="Myb_DNA-binding"/>
    <property type="match status" value="1"/>
</dbReference>
<evidence type="ECO:0000256" key="4">
    <source>
        <dbReference type="ARBA" id="ARBA00023054"/>
    </source>
</evidence>
<dbReference type="InterPro" id="IPR009057">
    <property type="entry name" value="Homeodomain-like_sf"/>
</dbReference>
<dbReference type="InterPro" id="IPR025756">
    <property type="entry name" value="Myb_CC_LHEQLE"/>
</dbReference>
<evidence type="ECO:0000256" key="6">
    <source>
        <dbReference type="ARBA" id="ARBA00023242"/>
    </source>
</evidence>
<dbReference type="SUPFAM" id="SSF46689">
    <property type="entry name" value="Homeodomain-like"/>
    <property type="match status" value="1"/>
</dbReference>
<dbReference type="NCBIfam" id="TIGR01557">
    <property type="entry name" value="myb_SHAQKYF"/>
    <property type="match status" value="1"/>
</dbReference>
<dbReference type="PANTHER" id="PTHR31499">
    <property type="entry name" value="MYB FAMILY TRANSCRIPTION FACTOR PHL11"/>
    <property type="match status" value="1"/>
</dbReference>
<dbReference type="Gene3D" id="1.10.10.60">
    <property type="entry name" value="Homeodomain-like"/>
    <property type="match status" value="1"/>
</dbReference>
<keyword evidence="4" id="KW-0175">Coiled coil</keyword>
<evidence type="ECO:0000313" key="9">
    <source>
        <dbReference type="EMBL" id="KAK4389146.1"/>
    </source>
</evidence>
<dbReference type="FunFam" id="1.10.10.60:FF:000002">
    <property type="entry name" value="Myb family transcription factor"/>
    <property type="match status" value="1"/>
</dbReference>
<evidence type="ECO:0000256" key="1">
    <source>
        <dbReference type="ARBA" id="ARBA00004123"/>
    </source>
</evidence>
<dbReference type="EMBL" id="JACGWL010000013">
    <property type="protein sequence ID" value="KAK4389146.1"/>
    <property type="molecule type" value="Genomic_DNA"/>
</dbReference>
<dbReference type="PROSITE" id="PS51294">
    <property type="entry name" value="HTH_MYB"/>
    <property type="match status" value="1"/>
</dbReference>
<dbReference type="AlphaFoldDB" id="A0AAE1W9S0"/>
<feature type="compositionally biased region" description="Basic and acidic residues" evidence="7">
    <location>
        <begin position="89"/>
        <end position="99"/>
    </location>
</feature>
<comment type="subcellular location">
    <subcellularLocation>
        <location evidence="1">Nucleus</location>
    </subcellularLocation>
</comment>
<keyword evidence="5" id="KW-0804">Transcription</keyword>
<dbReference type="GO" id="GO:0005634">
    <property type="term" value="C:nucleus"/>
    <property type="evidence" value="ECO:0007669"/>
    <property type="project" value="UniProtKB-SubCell"/>
</dbReference>
<evidence type="ECO:0000256" key="3">
    <source>
        <dbReference type="ARBA" id="ARBA00023015"/>
    </source>
</evidence>
<dbReference type="PANTHER" id="PTHR31499:SF23">
    <property type="entry name" value="MYB FAMILY TRANSCRIPTION FACTOR PHL11"/>
    <property type="match status" value="1"/>
</dbReference>
<dbReference type="Proteomes" id="UP001289374">
    <property type="component" value="Unassembled WGS sequence"/>
</dbReference>
<feature type="region of interest" description="Disordered" evidence="7">
    <location>
        <begin position="80"/>
        <end position="120"/>
    </location>
</feature>
<accession>A0AAE1W9S0</accession>
<dbReference type="InterPro" id="IPR006447">
    <property type="entry name" value="Myb_dom_plants"/>
</dbReference>
<dbReference type="GO" id="GO:0003677">
    <property type="term" value="F:DNA binding"/>
    <property type="evidence" value="ECO:0007669"/>
    <property type="project" value="InterPro"/>
</dbReference>
<reference evidence="9" key="2">
    <citation type="journal article" date="2024" name="Plant">
        <title>Genomic evolution and insights into agronomic trait innovations of Sesamum species.</title>
        <authorList>
            <person name="Miao H."/>
            <person name="Wang L."/>
            <person name="Qu L."/>
            <person name="Liu H."/>
            <person name="Sun Y."/>
            <person name="Le M."/>
            <person name="Wang Q."/>
            <person name="Wei S."/>
            <person name="Zheng Y."/>
            <person name="Lin W."/>
            <person name="Duan Y."/>
            <person name="Cao H."/>
            <person name="Xiong S."/>
            <person name="Wang X."/>
            <person name="Wei L."/>
            <person name="Li C."/>
            <person name="Ma Q."/>
            <person name="Ju M."/>
            <person name="Zhao R."/>
            <person name="Li G."/>
            <person name="Mu C."/>
            <person name="Tian Q."/>
            <person name="Mei H."/>
            <person name="Zhang T."/>
            <person name="Gao T."/>
            <person name="Zhang H."/>
        </authorList>
    </citation>
    <scope>NUCLEOTIDE SEQUENCE</scope>
    <source>
        <strain evidence="9">K16</strain>
    </source>
</reference>
<evidence type="ECO:0000256" key="5">
    <source>
        <dbReference type="ARBA" id="ARBA00023163"/>
    </source>
</evidence>
<name>A0AAE1W9S0_9LAMI</name>
<evidence type="ECO:0000256" key="7">
    <source>
        <dbReference type="SAM" id="MobiDB-lite"/>
    </source>
</evidence>
<feature type="compositionally biased region" description="Low complexity" evidence="7">
    <location>
        <begin position="110"/>
        <end position="120"/>
    </location>
</feature>
<dbReference type="InterPro" id="IPR017930">
    <property type="entry name" value="Myb_dom"/>
</dbReference>
<keyword evidence="3" id="KW-0805">Transcription regulation</keyword>
<protein>
    <submittedName>
        <fullName evidence="9">Myb family transcription factor PHL11</fullName>
    </submittedName>
</protein>
<reference evidence="9" key="1">
    <citation type="submission" date="2020-06" db="EMBL/GenBank/DDBJ databases">
        <authorList>
            <person name="Li T."/>
            <person name="Hu X."/>
            <person name="Zhang T."/>
            <person name="Song X."/>
            <person name="Zhang H."/>
            <person name="Dai N."/>
            <person name="Sheng W."/>
            <person name="Hou X."/>
            <person name="Wei L."/>
        </authorList>
    </citation>
    <scope>NUCLEOTIDE SEQUENCE</scope>
    <source>
        <strain evidence="9">K16</strain>
        <tissue evidence="9">Leaf</tissue>
    </source>
</reference>
<comment type="caution">
    <text evidence="9">The sequence shown here is derived from an EMBL/GenBank/DDBJ whole genome shotgun (WGS) entry which is preliminary data.</text>
</comment>
<keyword evidence="6" id="KW-0539">Nucleus</keyword>
<keyword evidence="10" id="KW-1185">Reference proteome</keyword>
<evidence type="ECO:0000256" key="2">
    <source>
        <dbReference type="ARBA" id="ARBA00006783"/>
    </source>
</evidence>
<organism evidence="9 10">
    <name type="scientific">Sesamum angolense</name>
    <dbReference type="NCBI Taxonomy" id="2727404"/>
    <lineage>
        <taxon>Eukaryota</taxon>
        <taxon>Viridiplantae</taxon>
        <taxon>Streptophyta</taxon>
        <taxon>Embryophyta</taxon>
        <taxon>Tracheophyta</taxon>
        <taxon>Spermatophyta</taxon>
        <taxon>Magnoliopsida</taxon>
        <taxon>eudicotyledons</taxon>
        <taxon>Gunneridae</taxon>
        <taxon>Pentapetalae</taxon>
        <taxon>asterids</taxon>
        <taxon>lamiids</taxon>
        <taxon>Lamiales</taxon>
        <taxon>Pedaliaceae</taxon>
        <taxon>Sesamum</taxon>
    </lineage>
</organism>